<proteinExistence type="predicted"/>
<feature type="non-terminal residue" evidence="1">
    <location>
        <position position="81"/>
    </location>
</feature>
<evidence type="ECO:0000313" key="1">
    <source>
        <dbReference type="EMBL" id="SDE46434.1"/>
    </source>
</evidence>
<keyword evidence="3" id="KW-1185">Reference proteome</keyword>
<reference evidence="3" key="2">
    <citation type="submission" date="2016-10" db="EMBL/GenBank/DDBJ databases">
        <authorList>
            <person name="Varghese N."/>
            <person name="Submissions S."/>
        </authorList>
    </citation>
    <scope>NUCLEOTIDE SEQUENCE [LARGE SCALE GENOMIC DNA]</scope>
    <source>
        <strain evidence="3">CGMCC 4.3516</strain>
    </source>
</reference>
<sequence>MSILPEPGTGAGAGALRDFRAGFHQCLTARSDALFELTDAVLCSSGPVVSLPGLSLTGVFTRGHGALYDALSAGRIDADRF</sequence>
<dbReference type="OrthoDB" id="3339508at2"/>
<organism evidence="1 3">
    <name type="scientific">Glycomyces harbinensis</name>
    <dbReference type="NCBI Taxonomy" id="58114"/>
    <lineage>
        <taxon>Bacteria</taxon>
        <taxon>Bacillati</taxon>
        <taxon>Actinomycetota</taxon>
        <taxon>Actinomycetes</taxon>
        <taxon>Glycomycetales</taxon>
        <taxon>Glycomycetaceae</taxon>
        <taxon>Glycomyces</taxon>
    </lineage>
</organism>
<dbReference type="Proteomes" id="UP000198949">
    <property type="component" value="Unassembled WGS sequence"/>
</dbReference>
<protein>
    <submittedName>
        <fullName evidence="1">Uncharacterized protein</fullName>
    </submittedName>
</protein>
<name>A0A1G7D439_9ACTN</name>
<gene>
    <name evidence="1" type="ORF">SAMN05216270_1231</name>
    <name evidence="2" type="ORF">SAMN05216270_1261</name>
</gene>
<dbReference type="AlphaFoldDB" id="A0A1G7D439"/>
<reference evidence="1" key="1">
    <citation type="submission" date="2016-10" db="EMBL/GenBank/DDBJ databases">
        <authorList>
            <person name="de Groot N.N."/>
        </authorList>
    </citation>
    <scope>NUCLEOTIDE SEQUENCE [LARGE SCALE GENOMIC DNA]</scope>
    <source>
        <strain evidence="1">CGMCC 4.3516</strain>
    </source>
</reference>
<evidence type="ECO:0000313" key="3">
    <source>
        <dbReference type="Proteomes" id="UP000198949"/>
    </source>
</evidence>
<accession>A0A1G7D439</accession>
<evidence type="ECO:0000313" key="2">
    <source>
        <dbReference type="EMBL" id="SDE51841.1"/>
    </source>
</evidence>
<dbReference type="EMBL" id="FNAD01000023">
    <property type="protein sequence ID" value="SDE46434.1"/>
    <property type="molecule type" value="Genomic_DNA"/>
</dbReference>
<dbReference type="EMBL" id="FNAD01000026">
    <property type="protein sequence ID" value="SDE51841.1"/>
    <property type="molecule type" value="Genomic_DNA"/>
</dbReference>